<accession>K2IZH9</accession>
<gene>
    <name evidence="7" type="ORF">B3C1_05837</name>
</gene>
<dbReference type="STRING" id="745411.B3C1_05837"/>
<dbReference type="OrthoDB" id="5702716at2"/>
<feature type="transmembrane region" description="Helical" evidence="6">
    <location>
        <begin position="39"/>
        <end position="58"/>
    </location>
</feature>
<feature type="transmembrane region" description="Helical" evidence="6">
    <location>
        <begin position="103"/>
        <end position="120"/>
    </location>
</feature>
<keyword evidence="4 6" id="KW-1133">Transmembrane helix</keyword>
<dbReference type="eggNOG" id="COG3312">
    <property type="taxonomic scope" value="Bacteria"/>
</dbReference>
<dbReference type="Pfam" id="PF03899">
    <property type="entry name" value="ATP-synt_I"/>
    <property type="match status" value="1"/>
</dbReference>
<protein>
    <submittedName>
        <fullName evidence="7">ATP synthase I chain</fullName>
    </submittedName>
</protein>
<organism evidence="7 8">
    <name type="scientific">Gallaecimonas xiamenensis 3-C-1</name>
    <dbReference type="NCBI Taxonomy" id="745411"/>
    <lineage>
        <taxon>Bacteria</taxon>
        <taxon>Pseudomonadati</taxon>
        <taxon>Pseudomonadota</taxon>
        <taxon>Gammaproteobacteria</taxon>
        <taxon>Enterobacterales</taxon>
        <taxon>Gallaecimonadaceae</taxon>
        <taxon>Gallaecimonas</taxon>
    </lineage>
</organism>
<comment type="subcellular location">
    <subcellularLocation>
        <location evidence="1">Cell membrane</location>
        <topology evidence="1">Multi-pass membrane protein</topology>
    </subcellularLocation>
</comment>
<keyword evidence="8" id="KW-1185">Reference proteome</keyword>
<evidence type="ECO:0000313" key="8">
    <source>
        <dbReference type="Proteomes" id="UP000006755"/>
    </source>
</evidence>
<evidence type="ECO:0000256" key="3">
    <source>
        <dbReference type="ARBA" id="ARBA00022692"/>
    </source>
</evidence>
<evidence type="ECO:0000256" key="5">
    <source>
        <dbReference type="ARBA" id="ARBA00023136"/>
    </source>
</evidence>
<evidence type="ECO:0000256" key="6">
    <source>
        <dbReference type="SAM" id="Phobius"/>
    </source>
</evidence>
<dbReference type="GO" id="GO:0005886">
    <property type="term" value="C:plasma membrane"/>
    <property type="evidence" value="ECO:0007669"/>
    <property type="project" value="UniProtKB-SubCell"/>
</dbReference>
<dbReference type="InterPro" id="IPR005598">
    <property type="entry name" value="ATP_synth_I"/>
</dbReference>
<sequence>MADAGRQQAYRLVARQALVVFVAVIVIAAGWGWQAGYSALLGALIAVLPNLLFARIAFQQAGARAARQVVHGFYKGEAAKIGLTILLFVIVLSWVPIRVGTLFAAYGIGVLAQWLAPVLLQRK</sequence>
<evidence type="ECO:0000256" key="2">
    <source>
        <dbReference type="ARBA" id="ARBA00022475"/>
    </source>
</evidence>
<proteinExistence type="predicted"/>
<feature type="transmembrane region" description="Helical" evidence="6">
    <location>
        <begin position="78"/>
        <end position="97"/>
    </location>
</feature>
<evidence type="ECO:0000313" key="7">
    <source>
        <dbReference type="EMBL" id="EKE75956.1"/>
    </source>
</evidence>
<comment type="caution">
    <text evidence="7">The sequence shown here is derived from an EMBL/GenBank/DDBJ whole genome shotgun (WGS) entry which is preliminary data.</text>
</comment>
<feature type="transmembrane region" description="Helical" evidence="6">
    <location>
        <begin position="12"/>
        <end position="33"/>
    </location>
</feature>
<dbReference type="EMBL" id="AMRI01000006">
    <property type="protein sequence ID" value="EKE75956.1"/>
    <property type="molecule type" value="Genomic_DNA"/>
</dbReference>
<keyword evidence="3 6" id="KW-0812">Transmembrane</keyword>
<dbReference type="AlphaFoldDB" id="K2IZH9"/>
<keyword evidence="2" id="KW-1003">Cell membrane</keyword>
<evidence type="ECO:0000256" key="4">
    <source>
        <dbReference type="ARBA" id="ARBA00022989"/>
    </source>
</evidence>
<evidence type="ECO:0000256" key="1">
    <source>
        <dbReference type="ARBA" id="ARBA00004651"/>
    </source>
</evidence>
<reference evidence="7 8" key="1">
    <citation type="journal article" date="2012" name="J. Bacteriol.">
        <title>Genome Sequence of Gallaecimonas xiamenensis Type Strain 3-C-1.</title>
        <authorList>
            <person name="Lai Q."/>
            <person name="Wang L."/>
            <person name="Wang W."/>
            <person name="Shao Z."/>
        </authorList>
    </citation>
    <scope>NUCLEOTIDE SEQUENCE [LARGE SCALE GENOMIC DNA]</scope>
    <source>
        <strain evidence="7 8">3-C-1</strain>
    </source>
</reference>
<name>K2IZH9_9GAMM</name>
<dbReference type="Proteomes" id="UP000006755">
    <property type="component" value="Unassembled WGS sequence"/>
</dbReference>
<keyword evidence="5 6" id="KW-0472">Membrane</keyword>